<feature type="compositionally biased region" description="Basic and acidic residues" evidence="11">
    <location>
        <begin position="77"/>
        <end position="93"/>
    </location>
</feature>
<reference evidence="13 14" key="1">
    <citation type="submission" date="2016-07" db="EMBL/GenBank/DDBJ databases">
        <title>Pervasive Adenine N6-methylation of Active Genes in Fungi.</title>
        <authorList>
            <consortium name="DOE Joint Genome Institute"/>
            <person name="Mondo S.J."/>
            <person name="Dannebaum R.O."/>
            <person name="Kuo R.C."/>
            <person name="Labutti K."/>
            <person name="Haridas S."/>
            <person name="Kuo A."/>
            <person name="Salamov A."/>
            <person name="Ahrendt S.R."/>
            <person name="Lipzen A."/>
            <person name="Sullivan W."/>
            <person name="Andreopoulos W.B."/>
            <person name="Clum A."/>
            <person name="Lindquist E."/>
            <person name="Daum C."/>
            <person name="Ramamoorthy G.K."/>
            <person name="Gryganskyi A."/>
            <person name="Culley D."/>
            <person name="Magnuson J.K."/>
            <person name="James T.Y."/>
            <person name="O'Malley M.A."/>
            <person name="Stajich J.E."/>
            <person name="Spatafora J.W."/>
            <person name="Visel A."/>
            <person name="Grigoriev I.V."/>
        </authorList>
    </citation>
    <scope>NUCLEOTIDE SEQUENCE [LARGE SCALE GENOMIC DNA]</scope>
    <source>
        <strain evidence="13 14">NRRL 3301</strain>
    </source>
</reference>
<gene>
    <name evidence="13" type="ORF">DM01DRAFT_1335682</name>
</gene>
<evidence type="ECO:0000256" key="2">
    <source>
        <dbReference type="ARBA" id="ARBA00004123"/>
    </source>
</evidence>
<dbReference type="GO" id="GO:0005694">
    <property type="term" value="C:chromosome"/>
    <property type="evidence" value="ECO:0007669"/>
    <property type="project" value="InterPro"/>
</dbReference>
<dbReference type="InterPro" id="IPR025834">
    <property type="entry name" value="TopoI_C_dom"/>
</dbReference>
<dbReference type="Gene3D" id="1.10.132.10">
    <property type="match status" value="1"/>
</dbReference>
<dbReference type="GO" id="GO:0005739">
    <property type="term" value="C:mitochondrion"/>
    <property type="evidence" value="ECO:0007669"/>
    <property type="project" value="EnsemblFungi"/>
</dbReference>
<dbReference type="Proteomes" id="UP000242146">
    <property type="component" value="Unassembled WGS sequence"/>
</dbReference>
<dbReference type="InterPro" id="IPR011010">
    <property type="entry name" value="DNA_brk_join_enz"/>
</dbReference>
<comment type="function">
    <text evidence="9">Releases the supercoiling and torsional tension of DNA introduced during the DNA replication and transcription by transiently cleaving and rejoining one strand of the DNA duplex. Introduces a single-strand break via transesterification at the specific target site 5'-[CT]CCTTp site in duplex DNA. The scissile phosphodiester is attacked by the catalytic tyrosine of the enzyme, resulting in the formation of a DNA-(3'-phosphotyrosyl)-enzyme intermediate and the expulsion of a 5'-OH DNA strand. The free DNA strand then undergoes passage around the unbroken strand thus removing DNA supercoils. Finally, in the religation step, the DNA 5'-OH attacks the covalent intermediate to expel the active-site tyrosine and restore the DNA phosphodiester backbone.</text>
</comment>
<dbReference type="Pfam" id="PF14370">
    <property type="entry name" value="Topo_C_assoc"/>
    <property type="match status" value="1"/>
</dbReference>
<dbReference type="InterPro" id="IPR013034">
    <property type="entry name" value="DNA_topo_DNA_db_N_dom1"/>
</dbReference>
<evidence type="ECO:0000256" key="5">
    <source>
        <dbReference type="ARBA" id="ARBA00023125"/>
    </source>
</evidence>
<evidence type="ECO:0000256" key="10">
    <source>
        <dbReference type="SAM" id="Coils"/>
    </source>
</evidence>
<evidence type="ECO:0000313" key="13">
    <source>
        <dbReference type="EMBL" id="ORX54550.1"/>
    </source>
</evidence>
<dbReference type="GO" id="GO:0006368">
    <property type="term" value="P:transcription elongation by RNA polymerase II"/>
    <property type="evidence" value="ECO:0007669"/>
    <property type="project" value="EnsemblFungi"/>
</dbReference>
<dbReference type="GO" id="GO:0000183">
    <property type="term" value="P:rDNA heterochromatin formation"/>
    <property type="evidence" value="ECO:0007669"/>
    <property type="project" value="EnsemblFungi"/>
</dbReference>
<dbReference type="Gene3D" id="1.10.10.41">
    <property type="entry name" value="Yeast DNA topoisomerase - domain 1"/>
    <property type="match status" value="1"/>
</dbReference>
<dbReference type="InterPro" id="IPR014711">
    <property type="entry name" value="TopoI_cat_a-hlx-sub_euk"/>
</dbReference>
<accession>A0A1X2GIK0</accession>
<dbReference type="InterPro" id="IPR018521">
    <property type="entry name" value="TopoIB_AS"/>
</dbReference>
<dbReference type="InterPro" id="IPR013499">
    <property type="entry name" value="TopoI_euk"/>
</dbReference>
<dbReference type="GO" id="GO:0003677">
    <property type="term" value="F:DNA binding"/>
    <property type="evidence" value="ECO:0007669"/>
    <property type="project" value="UniProtKB-UniRule"/>
</dbReference>
<dbReference type="FunFam" id="1.10.10.41:FF:000001">
    <property type="entry name" value="DNA topoisomerase I"/>
    <property type="match status" value="1"/>
</dbReference>
<dbReference type="GO" id="GO:0006265">
    <property type="term" value="P:DNA topological change"/>
    <property type="evidence" value="ECO:0007669"/>
    <property type="project" value="UniProtKB-UniRule"/>
</dbReference>
<dbReference type="EC" id="5.6.2.1" evidence="9"/>
<dbReference type="SUPFAM" id="SSF56741">
    <property type="entry name" value="Eukaryotic DNA topoisomerase I, N-terminal DNA-binding fragment"/>
    <property type="match status" value="1"/>
</dbReference>
<keyword evidence="5 8" id="KW-0238">DNA-binding</keyword>
<protein>
    <recommendedName>
        <fullName evidence="9">DNA topoisomerase I</fullName>
        <ecNumber evidence="9">5.6.2.1</ecNumber>
    </recommendedName>
    <alternativeName>
        <fullName evidence="9">DNA topoisomerase 1</fullName>
    </alternativeName>
</protein>
<evidence type="ECO:0000256" key="1">
    <source>
        <dbReference type="ARBA" id="ARBA00000213"/>
    </source>
</evidence>
<comment type="catalytic activity">
    <reaction evidence="1 8 9">
        <text>ATP-independent breakage of single-stranded DNA, followed by passage and rejoining.</text>
        <dbReference type="EC" id="5.6.2.1"/>
    </reaction>
</comment>
<dbReference type="PROSITE" id="PS52038">
    <property type="entry name" value="TOPO_IB_2"/>
    <property type="match status" value="1"/>
</dbReference>
<evidence type="ECO:0000313" key="14">
    <source>
        <dbReference type="Proteomes" id="UP000242146"/>
    </source>
</evidence>
<dbReference type="GO" id="GO:0009303">
    <property type="term" value="P:rRNA transcription"/>
    <property type="evidence" value="ECO:0007669"/>
    <property type="project" value="EnsemblFungi"/>
</dbReference>
<organism evidence="13 14">
    <name type="scientific">Hesseltinella vesiculosa</name>
    <dbReference type="NCBI Taxonomy" id="101127"/>
    <lineage>
        <taxon>Eukaryota</taxon>
        <taxon>Fungi</taxon>
        <taxon>Fungi incertae sedis</taxon>
        <taxon>Mucoromycota</taxon>
        <taxon>Mucoromycotina</taxon>
        <taxon>Mucoromycetes</taxon>
        <taxon>Mucorales</taxon>
        <taxon>Cunninghamellaceae</taxon>
        <taxon>Hesseltinella</taxon>
    </lineage>
</organism>
<dbReference type="InterPro" id="IPR013030">
    <property type="entry name" value="DNA_topo_DNA_db_N_dom2"/>
</dbReference>
<dbReference type="CDD" id="cd00660">
    <property type="entry name" value="Topoisomer_IB_N"/>
    <property type="match status" value="1"/>
</dbReference>
<dbReference type="InterPro" id="IPR036202">
    <property type="entry name" value="TopoI_DNA-bd_euk_N_sf"/>
</dbReference>
<keyword evidence="7" id="KW-0539">Nucleus</keyword>
<feature type="compositionally biased region" description="Basic and acidic residues" evidence="11">
    <location>
        <begin position="59"/>
        <end position="70"/>
    </location>
</feature>
<keyword evidence="10" id="KW-0175">Coiled coil</keyword>
<dbReference type="GO" id="GO:0005730">
    <property type="term" value="C:nucleolus"/>
    <property type="evidence" value="ECO:0007669"/>
    <property type="project" value="EnsemblFungi"/>
</dbReference>
<dbReference type="SMART" id="SM00435">
    <property type="entry name" value="TOPEUc"/>
    <property type="match status" value="1"/>
</dbReference>
<dbReference type="STRING" id="101127.A0A1X2GIK0"/>
<evidence type="ECO:0000256" key="7">
    <source>
        <dbReference type="ARBA" id="ARBA00023242"/>
    </source>
</evidence>
<dbReference type="CDD" id="cd00659">
    <property type="entry name" value="Topo_IB_C"/>
    <property type="match status" value="1"/>
</dbReference>
<keyword evidence="14" id="KW-1185">Reference proteome</keyword>
<dbReference type="Pfam" id="PF02919">
    <property type="entry name" value="Topoisom_I_N"/>
    <property type="match status" value="1"/>
</dbReference>
<evidence type="ECO:0000256" key="8">
    <source>
        <dbReference type="PROSITE-ProRule" id="PRU01382"/>
    </source>
</evidence>
<dbReference type="PANTHER" id="PTHR10290">
    <property type="entry name" value="DNA TOPOISOMERASE I"/>
    <property type="match status" value="1"/>
</dbReference>
<dbReference type="AlphaFoldDB" id="A0A1X2GIK0"/>
<evidence type="ECO:0000256" key="11">
    <source>
        <dbReference type="SAM" id="MobiDB-lite"/>
    </source>
</evidence>
<dbReference type="EMBL" id="MCGT01000013">
    <property type="protein sequence ID" value="ORX54550.1"/>
    <property type="molecule type" value="Genomic_DNA"/>
</dbReference>
<feature type="domain" description="DNA topoisomerase I eukaryotic-type" evidence="12">
    <location>
        <begin position="318"/>
        <end position="766"/>
    </location>
</feature>
<dbReference type="GO" id="GO:0006271">
    <property type="term" value="P:DNA strand elongation involved in DNA replication"/>
    <property type="evidence" value="ECO:0007669"/>
    <property type="project" value="EnsemblFungi"/>
</dbReference>
<keyword evidence="4 8" id="KW-0799">Topoisomerase</keyword>
<evidence type="ECO:0000256" key="3">
    <source>
        <dbReference type="ARBA" id="ARBA00006645"/>
    </source>
</evidence>
<dbReference type="InterPro" id="IPR013500">
    <property type="entry name" value="TopoI_cat_euk"/>
</dbReference>
<feature type="coiled-coil region" evidence="10">
    <location>
        <begin position="648"/>
        <end position="740"/>
    </location>
</feature>
<evidence type="ECO:0000259" key="12">
    <source>
        <dbReference type="SMART" id="SM00435"/>
    </source>
</evidence>
<dbReference type="InterPro" id="IPR014727">
    <property type="entry name" value="TopoI_cat_a/b-sub_euk"/>
</dbReference>
<dbReference type="InterPro" id="IPR001631">
    <property type="entry name" value="TopoI"/>
</dbReference>
<dbReference type="PROSITE" id="PS00176">
    <property type="entry name" value="TOPO_IB_1"/>
    <property type="match status" value="1"/>
</dbReference>
<proteinExistence type="inferred from homology"/>
<dbReference type="Pfam" id="PF01028">
    <property type="entry name" value="Topoisom_I"/>
    <property type="match status" value="1"/>
</dbReference>
<dbReference type="GO" id="GO:0007097">
    <property type="term" value="P:nuclear migration"/>
    <property type="evidence" value="ECO:0007669"/>
    <property type="project" value="EnsemblFungi"/>
</dbReference>
<dbReference type="GO" id="GO:0006357">
    <property type="term" value="P:regulation of transcription by RNA polymerase II"/>
    <property type="evidence" value="ECO:0007669"/>
    <property type="project" value="EnsemblFungi"/>
</dbReference>
<dbReference type="GO" id="GO:0007076">
    <property type="term" value="P:mitotic chromosome condensation"/>
    <property type="evidence" value="ECO:0007669"/>
    <property type="project" value="EnsemblFungi"/>
</dbReference>
<dbReference type="GO" id="GO:0003917">
    <property type="term" value="F:DNA topoisomerase type I (single strand cut, ATP-independent) activity"/>
    <property type="evidence" value="ECO:0007669"/>
    <property type="project" value="UniProtKB-UniRule"/>
</dbReference>
<keyword evidence="6 8" id="KW-0413">Isomerase</keyword>
<evidence type="ECO:0000256" key="9">
    <source>
        <dbReference type="RuleBase" id="RU365101"/>
    </source>
</evidence>
<dbReference type="SUPFAM" id="SSF56349">
    <property type="entry name" value="DNA breaking-rejoining enzymes"/>
    <property type="match status" value="1"/>
</dbReference>
<dbReference type="InterPro" id="IPR008336">
    <property type="entry name" value="TopoI_DNA-bd_euk"/>
</dbReference>
<dbReference type="FunFam" id="3.90.15.10:FF:000003">
    <property type="entry name" value="DNA topoisomerase I"/>
    <property type="match status" value="1"/>
</dbReference>
<dbReference type="Gene3D" id="3.90.15.10">
    <property type="entry name" value="Topoisomerase I, Chain A, domain 3"/>
    <property type="match status" value="1"/>
</dbReference>
<dbReference type="PRINTS" id="PR00416">
    <property type="entry name" value="EUTPISMRASEI"/>
</dbReference>
<name>A0A1X2GIK0_9FUNG</name>
<comment type="similarity">
    <text evidence="3 8 9">Belongs to the type IB topoisomerase family.</text>
</comment>
<dbReference type="Gene3D" id="2.170.11.10">
    <property type="entry name" value="DNA Topoisomerase I, domain 2"/>
    <property type="match status" value="1"/>
</dbReference>
<feature type="region of interest" description="Disordered" evidence="11">
    <location>
        <begin position="1"/>
        <end position="156"/>
    </location>
</feature>
<dbReference type="FunFam" id="2.170.11.10:FF:000001">
    <property type="entry name" value="DNA topoisomerase I"/>
    <property type="match status" value="1"/>
</dbReference>
<dbReference type="OrthoDB" id="47179at2759"/>
<evidence type="ECO:0000256" key="6">
    <source>
        <dbReference type="ARBA" id="ARBA00023235"/>
    </source>
</evidence>
<dbReference type="InterPro" id="IPR051062">
    <property type="entry name" value="Topoisomerase_IB"/>
</dbReference>
<comment type="subcellular location">
    <subcellularLocation>
        <location evidence="2">Nucleus</location>
    </subcellularLocation>
</comment>
<comment type="caution">
    <text evidence="13">The sequence shown here is derived from an EMBL/GenBank/DDBJ whole genome shotgun (WGS) entry which is preliminary data.</text>
</comment>
<dbReference type="GO" id="GO:0000019">
    <property type="term" value="P:regulation of mitotic recombination"/>
    <property type="evidence" value="ECO:0007669"/>
    <property type="project" value="EnsemblFungi"/>
</dbReference>
<feature type="active site" description="O-(3'-phospho-DNA)-tyrosine intermediate" evidence="8">
    <location>
        <position position="752"/>
    </location>
</feature>
<sequence length="793" mass="91453">MSSSDDDDIPISRKVNQLRSRAAAPITNHTPDPAEARTDSVVNESSDSEDEVPLRKIQRKEVQRQIKKEDTDDDDDVPLRRIQKETKRPIKDESSDDEDLPLSKKRALKTSAAGSSTKKVKKADATPAKKPVPKKRASEAPAKPNKRVKKEEKEAEDENVYKWWEGDNENDDSVKWTELIHAGVLFPPEYEPHGIKMKYNGQKITLTPEAEEVASFFAALLETDHGKNPTFQKNFFRDFQVVLASDPKNPPLQEFEKCDFRPIWEKFEKDKEVKKALTKDEKLKIKEEKAVLEEPFLYATVDGRKEKVGNFRIEPPGLFRGRGDHPKTGTLKKRVYPEQVTLNLSKDAPVPPTIPGHKWKDIVHEKEATWLATWKENVNGTYKYVFLAANSSWKGQSDMNKFDKARELKKCVKQIRASYTIDLKDKLMEKRQRATAMYLIDRLALRAGNEKGDDEADTVGCCSLRYEHIDLEAPNTVHFDFLGKDSIRYQNSVQVDTQVFKNLKIFKKQVGPGGDIFDRLTTTGLNKHLNSYMKGLSAKVFRTYNASHTCEQQLEKLTNNKDPLPDKILSFNRANREVAVLCNHQRNASKNHAQQMLKITDKLRAIKYQRMKLRKQLFTAEPSMKKKRPDLTQDESDMEDDWIVDHERDLMEKERERTKVRFERQNEKLKADGKAVLPNSDLKAKLKAVDEMEAELKRERKTGKVEVKGAMTADKLLIKIEKLDDRINATKVQATDKEENKEISLGTSKMNYIDPRIIVAWCRKNEVPVEKVYSKTLVDKFRWAQNIPDDWKF</sequence>
<dbReference type="PANTHER" id="PTHR10290:SF3">
    <property type="entry name" value="DNA TOPOISOMERASE 1"/>
    <property type="match status" value="1"/>
</dbReference>
<evidence type="ECO:0000256" key="4">
    <source>
        <dbReference type="ARBA" id="ARBA00023029"/>
    </source>
</evidence>